<dbReference type="CDD" id="cd00054">
    <property type="entry name" value="EGF_CA"/>
    <property type="match status" value="1"/>
</dbReference>
<evidence type="ECO:0000313" key="7">
    <source>
        <dbReference type="Proteomes" id="UP000283509"/>
    </source>
</evidence>
<reference evidence="6 7" key="1">
    <citation type="submission" date="2018-04" db="EMBL/GenBank/DDBJ databases">
        <authorList>
            <person name="Zhang X."/>
            <person name="Yuan J."/>
            <person name="Li F."/>
            <person name="Xiang J."/>
        </authorList>
    </citation>
    <scope>NUCLEOTIDE SEQUENCE [LARGE SCALE GENOMIC DNA]</scope>
    <source>
        <tissue evidence="6">Muscle</tissue>
    </source>
</reference>
<dbReference type="InterPro" id="IPR001791">
    <property type="entry name" value="Laminin_G"/>
</dbReference>
<dbReference type="OrthoDB" id="6275838at2759"/>
<dbReference type="PROSITE" id="PS50025">
    <property type="entry name" value="LAM_G_DOMAIN"/>
    <property type="match status" value="1"/>
</dbReference>
<comment type="caution">
    <text evidence="2">Lacks conserved residue(s) required for the propagation of feature annotation.</text>
</comment>
<dbReference type="PROSITE" id="PS50026">
    <property type="entry name" value="EGF_3"/>
    <property type="match status" value="1"/>
</dbReference>
<comment type="caution">
    <text evidence="6">The sequence shown here is derived from an EMBL/GenBank/DDBJ whole genome shotgun (WGS) entry which is preliminary data.</text>
</comment>
<accession>A0A3R7MH84</accession>
<dbReference type="GO" id="GO:0016020">
    <property type="term" value="C:membrane"/>
    <property type="evidence" value="ECO:0007669"/>
    <property type="project" value="UniProtKB-SubCell"/>
</dbReference>
<gene>
    <name evidence="6" type="ORF">C7M84_024365</name>
</gene>
<protein>
    <submittedName>
        <fullName evidence="6">Uncharacterized protein</fullName>
    </submittedName>
</protein>
<name>A0A3R7MH84_PENVA</name>
<dbReference type="STRING" id="6689.A0A3R7MH84"/>
<feature type="domain" description="Laminin G" evidence="4">
    <location>
        <begin position="89"/>
        <end position="268"/>
    </location>
</feature>
<dbReference type="Pfam" id="PF00008">
    <property type="entry name" value="EGF"/>
    <property type="match status" value="1"/>
</dbReference>
<dbReference type="CDD" id="cd00110">
    <property type="entry name" value="LamG"/>
    <property type="match status" value="1"/>
</dbReference>
<keyword evidence="7" id="KW-1185">Reference proteome</keyword>
<dbReference type="AlphaFoldDB" id="A0A3R7MH84"/>
<feature type="domain" description="EGF-like" evidence="5">
    <location>
        <begin position="271"/>
        <end position="308"/>
    </location>
</feature>
<evidence type="ECO:0000259" key="5">
    <source>
        <dbReference type="PROSITE" id="PS50026"/>
    </source>
</evidence>
<evidence type="ECO:0000259" key="4">
    <source>
        <dbReference type="PROSITE" id="PS50025"/>
    </source>
</evidence>
<feature type="region of interest" description="Disordered" evidence="3">
    <location>
        <begin position="1"/>
        <end position="49"/>
    </location>
</feature>
<dbReference type="InterPro" id="IPR050372">
    <property type="entry name" value="Neurexin-related_CASP"/>
</dbReference>
<dbReference type="PANTHER" id="PTHR15036:SF89">
    <property type="entry name" value="NEUREXIN 1, ISOFORM F"/>
    <property type="match status" value="1"/>
</dbReference>
<evidence type="ECO:0000256" key="1">
    <source>
        <dbReference type="ARBA" id="ARBA00023157"/>
    </source>
</evidence>
<evidence type="ECO:0000313" key="6">
    <source>
        <dbReference type="EMBL" id="ROT82475.1"/>
    </source>
</evidence>
<dbReference type="Gene3D" id="2.60.120.200">
    <property type="match status" value="1"/>
</dbReference>
<keyword evidence="2" id="KW-0245">EGF-like domain</keyword>
<dbReference type="InterPro" id="IPR013320">
    <property type="entry name" value="ConA-like_dom_sf"/>
</dbReference>
<sequence>MRTLRRSEQRGERKGEKVRGRERKREEEGREKGRNAHFQPPPDAHSPPAVEYRADSIRLDLIRMAREGSPLLHVSGKLDFMCLEVEAGVPVSFTTQESYLVLPSWEAPRQGSISFKMRTTEPNGLLMYNSGAVSAQGDFFALELLEGHIYLHLNLGSGSRRVKATHRRVDDGFWHEITLNRDSQAGRITVDEGANDFTTPGDSHQLDLEGALYLGGVGVGVSVPPELWTGRLGLGYVGCMRDLVINGQASDLTSYAKKQDSGSIVEFCHSDGGTCSSSPCMHGGSCRQGWGRFVCDCSHTTFVGPTCGKDAATLSFEGTQYFKVTAGDESSTQAEDISFRFRTNGRRGSSSPHVAAVVGQDRAGAAVGDAEAHRQAGGSG</sequence>
<evidence type="ECO:0000256" key="2">
    <source>
        <dbReference type="PROSITE-ProRule" id="PRU00076"/>
    </source>
</evidence>
<dbReference type="PANTHER" id="PTHR15036">
    <property type="entry name" value="PIKACHURIN-LIKE PROTEIN"/>
    <property type="match status" value="1"/>
</dbReference>
<reference evidence="6 7" key="2">
    <citation type="submission" date="2019-01" db="EMBL/GenBank/DDBJ databases">
        <title>The decoding of complex shrimp genome reveals the adaptation for benthos swimmer, frequently molting mechanism and breeding impact on genome.</title>
        <authorList>
            <person name="Sun Y."/>
            <person name="Gao Y."/>
            <person name="Yu Y."/>
        </authorList>
    </citation>
    <scope>NUCLEOTIDE SEQUENCE [LARGE SCALE GENOMIC DNA]</scope>
    <source>
        <tissue evidence="6">Muscle</tissue>
    </source>
</reference>
<organism evidence="6 7">
    <name type="scientific">Penaeus vannamei</name>
    <name type="common">Whiteleg shrimp</name>
    <name type="synonym">Litopenaeus vannamei</name>
    <dbReference type="NCBI Taxonomy" id="6689"/>
    <lineage>
        <taxon>Eukaryota</taxon>
        <taxon>Metazoa</taxon>
        <taxon>Ecdysozoa</taxon>
        <taxon>Arthropoda</taxon>
        <taxon>Crustacea</taxon>
        <taxon>Multicrustacea</taxon>
        <taxon>Malacostraca</taxon>
        <taxon>Eumalacostraca</taxon>
        <taxon>Eucarida</taxon>
        <taxon>Decapoda</taxon>
        <taxon>Dendrobranchiata</taxon>
        <taxon>Penaeoidea</taxon>
        <taxon>Penaeidae</taxon>
        <taxon>Penaeus</taxon>
    </lineage>
</organism>
<dbReference type="SUPFAM" id="SSF49899">
    <property type="entry name" value="Concanavalin A-like lectins/glucanases"/>
    <property type="match status" value="2"/>
</dbReference>
<dbReference type="Gene3D" id="2.10.25.10">
    <property type="entry name" value="Laminin"/>
    <property type="match status" value="1"/>
</dbReference>
<dbReference type="InterPro" id="IPR000742">
    <property type="entry name" value="EGF"/>
</dbReference>
<proteinExistence type="predicted"/>
<dbReference type="Proteomes" id="UP000283509">
    <property type="component" value="Unassembled WGS sequence"/>
</dbReference>
<keyword evidence="1" id="KW-1015">Disulfide bond</keyword>
<evidence type="ECO:0000256" key="3">
    <source>
        <dbReference type="SAM" id="MobiDB-lite"/>
    </source>
</evidence>
<dbReference type="Pfam" id="PF02210">
    <property type="entry name" value="Laminin_G_2"/>
    <property type="match status" value="1"/>
</dbReference>
<dbReference type="SMART" id="SM00282">
    <property type="entry name" value="LamG"/>
    <property type="match status" value="1"/>
</dbReference>
<dbReference type="EMBL" id="QCYY01000818">
    <property type="protein sequence ID" value="ROT82475.1"/>
    <property type="molecule type" value="Genomic_DNA"/>
</dbReference>
<feature type="compositionally biased region" description="Basic and acidic residues" evidence="3">
    <location>
        <begin position="1"/>
        <end position="34"/>
    </location>
</feature>